<keyword evidence="1" id="KW-0472">Membrane</keyword>
<evidence type="ECO:0000313" key="3">
    <source>
        <dbReference type="Proteomes" id="UP000271098"/>
    </source>
</evidence>
<dbReference type="AlphaFoldDB" id="A0A183E694"/>
<dbReference type="EMBL" id="UYRT01083820">
    <property type="protein sequence ID" value="VDN27987.1"/>
    <property type="molecule type" value="Genomic_DNA"/>
</dbReference>
<reference evidence="2 3" key="2">
    <citation type="submission" date="2018-11" db="EMBL/GenBank/DDBJ databases">
        <authorList>
            <consortium name="Pathogen Informatics"/>
        </authorList>
    </citation>
    <scope>NUCLEOTIDE SEQUENCE [LARGE SCALE GENOMIC DNA]</scope>
</reference>
<proteinExistence type="predicted"/>
<feature type="transmembrane region" description="Helical" evidence="1">
    <location>
        <begin position="61"/>
        <end position="83"/>
    </location>
</feature>
<gene>
    <name evidence="2" type="ORF">GPUH_LOCUS16486</name>
</gene>
<sequence>MRRHQQHLVAKKMLWLGQAYRIRLSCAAKHVRDTNLIKSAIFKPFECPRLDLFLRRYRSEVIILIFYLPVKLVCCHQITLATANSQ</sequence>
<name>A0A183E694_9BILA</name>
<keyword evidence="3" id="KW-1185">Reference proteome</keyword>
<reference evidence="4" key="1">
    <citation type="submission" date="2016-06" db="UniProtKB">
        <authorList>
            <consortium name="WormBaseParasite"/>
        </authorList>
    </citation>
    <scope>IDENTIFICATION</scope>
</reference>
<evidence type="ECO:0000256" key="1">
    <source>
        <dbReference type="SAM" id="Phobius"/>
    </source>
</evidence>
<organism evidence="4">
    <name type="scientific">Gongylonema pulchrum</name>
    <dbReference type="NCBI Taxonomy" id="637853"/>
    <lineage>
        <taxon>Eukaryota</taxon>
        <taxon>Metazoa</taxon>
        <taxon>Ecdysozoa</taxon>
        <taxon>Nematoda</taxon>
        <taxon>Chromadorea</taxon>
        <taxon>Rhabditida</taxon>
        <taxon>Spirurina</taxon>
        <taxon>Spiruromorpha</taxon>
        <taxon>Spiruroidea</taxon>
        <taxon>Gongylonematidae</taxon>
        <taxon>Gongylonema</taxon>
    </lineage>
</organism>
<dbReference type="Proteomes" id="UP000271098">
    <property type="component" value="Unassembled WGS sequence"/>
</dbReference>
<evidence type="ECO:0000313" key="2">
    <source>
        <dbReference type="EMBL" id="VDN27987.1"/>
    </source>
</evidence>
<keyword evidence="1" id="KW-1133">Transmembrane helix</keyword>
<evidence type="ECO:0000313" key="4">
    <source>
        <dbReference type="WBParaSite" id="GPUH_0001650701-mRNA-1"/>
    </source>
</evidence>
<accession>A0A183E694</accession>
<protein>
    <submittedName>
        <fullName evidence="4">Myosin motor domain-containing protein</fullName>
    </submittedName>
</protein>
<dbReference type="WBParaSite" id="GPUH_0001650701-mRNA-1">
    <property type="protein sequence ID" value="GPUH_0001650701-mRNA-1"/>
    <property type="gene ID" value="GPUH_0001650701"/>
</dbReference>
<keyword evidence="1" id="KW-0812">Transmembrane</keyword>